<feature type="region of interest" description="Disordered" evidence="6">
    <location>
        <begin position="666"/>
        <end position="793"/>
    </location>
</feature>
<dbReference type="InterPro" id="IPR036236">
    <property type="entry name" value="Znf_C2H2_sf"/>
</dbReference>
<dbReference type="Pfam" id="PF00226">
    <property type="entry name" value="DnaJ"/>
    <property type="match status" value="1"/>
</dbReference>
<dbReference type="PROSITE" id="PS00028">
    <property type="entry name" value="ZINC_FINGER_C2H2_1"/>
    <property type="match status" value="2"/>
</dbReference>
<dbReference type="SMART" id="SM00355">
    <property type="entry name" value="ZnF_C2H2"/>
    <property type="match status" value="2"/>
</dbReference>
<accession>A0ABD1CQJ4</accession>
<dbReference type="Pfam" id="PF12171">
    <property type="entry name" value="zf-C2H2_jaz"/>
    <property type="match status" value="1"/>
</dbReference>
<dbReference type="InterPro" id="IPR036869">
    <property type="entry name" value="J_dom_sf"/>
</dbReference>
<dbReference type="Gene3D" id="3.30.160.60">
    <property type="entry name" value="Classic Zinc Finger"/>
    <property type="match status" value="1"/>
</dbReference>
<proteinExistence type="predicted"/>
<feature type="domain" description="J" evidence="7">
    <location>
        <begin position="310"/>
        <end position="376"/>
    </location>
</feature>
<evidence type="ECO:0000256" key="1">
    <source>
        <dbReference type="ARBA" id="ARBA00022723"/>
    </source>
</evidence>
<dbReference type="PRINTS" id="PR00625">
    <property type="entry name" value="JDOMAIN"/>
</dbReference>
<evidence type="ECO:0000313" key="10">
    <source>
        <dbReference type="Proteomes" id="UP001562425"/>
    </source>
</evidence>
<evidence type="ECO:0000256" key="5">
    <source>
        <dbReference type="PROSITE-ProRule" id="PRU00042"/>
    </source>
</evidence>
<dbReference type="InterPro" id="IPR022755">
    <property type="entry name" value="Znf_C2H2_jaz"/>
</dbReference>
<dbReference type="SUPFAM" id="SSF57667">
    <property type="entry name" value="beta-beta-alpha zinc fingers"/>
    <property type="match status" value="1"/>
</dbReference>
<dbReference type="PANTHER" id="PTHR44029:SF1">
    <property type="entry name" value="DNAJ HOMOLOG SUBFAMILY C MEMBER 21"/>
    <property type="match status" value="1"/>
</dbReference>
<keyword evidence="1" id="KW-0479">Metal-binding</keyword>
<feature type="domain" description="C2H2-type" evidence="8">
    <location>
        <begin position="794"/>
        <end position="819"/>
    </location>
</feature>
<feature type="compositionally biased region" description="Polar residues" evidence="6">
    <location>
        <begin position="1"/>
        <end position="14"/>
    </location>
</feature>
<dbReference type="Gene3D" id="1.10.287.110">
    <property type="entry name" value="DnaJ domain"/>
    <property type="match status" value="1"/>
</dbReference>
<dbReference type="FunFam" id="1.10.287.110:FF:000046">
    <property type="entry name" value="dnaJ homolog subfamily C member 21"/>
    <property type="match status" value="1"/>
</dbReference>
<dbReference type="SUPFAM" id="SSF46565">
    <property type="entry name" value="Chaperone J-domain"/>
    <property type="match status" value="1"/>
</dbReference>
<dbReference type="AlphaFoldDB" id="A0ABD1CQJ4"/>
<dbReference type="InterPro" id="IPR003604">
    <property type="entry name" value="Matrin/U1-like-C_Znf_C2H2"/>
</dbReference>
<feature type="region of interest" description="Disordered" evidence="6">
    <location>
        <begin position="582"/>
        <end position="602"/>
    </location>
</feature>
<keyword evidence="2 5" id="KW-0863">Zinc-finger</keyword>
<gene>
    <name evidence="9" type="ORF">pipiens_003943</name>
</gene>
<evidence type="ECO:0000256" key="2">
    <source>
        <dbReference type="ARBA" id="ARBA00022771"/>
    </source>
</evidence>
<feature type="compositionally biased region" description="Basic and acidic residues" evidence="6">
    <location>
        <begin position="755"/>
        <end position="772"/>
    </location>
</feature>
<dbReference type="InterPro" id="IPR051964">
    <property type="entry name" value="Chaperone_stress_response"/>
</dbReference>
<dbReference type="SMART" id="SM00451">
    <property type="entry name" value="ZnF_U1"/>
    <property type="match status" value="2"/>
</dbReference>
<dbReference type="SMART" id="SM00271">
    <property type="entry name" value="DnaJ"/>
    <property type="match status" value="1"/>
</dbReference>
<dbReference type="GO" id="GO:0008270">
    <property type="term" value="F:zinc ion binding"/>
    <property type="evidence" value="ECO:0007669"/>
    <property type="project" value="UniProtKB-KW"/>
</dbReference>
<evidence type="ECO:0000256" key="4">
    <source>
        <dbReference type="ARBA" id="ARBA00074367"/>
    </source>
</evidence>
<dbReference type="PANTHER" id="PTHR44029">
    <property type="entry name" value="DNAJ HOMOLOG SUBFAMILY C MEMBER 21"/>
    <property type="match status" value="1"/>
</dbReference>
<comment type="caution">
    <text evidence="9">The sequence shown here is derived from an EMBL/GenBank/DDBJ whole genome shotgun (WGS) entry which is preliminary data.</text>
</comment>
<dbReference type="Pfam" id="PF21884">
    <property type="entry name" value="ZUO1-like_ZHD"/>
    <property type="match status" value="1"/>
</dbReference>
<dbReference type="Proteomes" id="UP001562425">
    <property type="component" value="Unassembled WGS sequence"/>
</dbReference>
<evidence type="ECO:0000313" key="9">
    <source>
        <dbReference type="EMBL" id="KAL1378623.1"/>
    </source>
</evidence>
<dbReference type="CDD" id="cd06257">
    <property type="entry name" value="DnaJ"/>
    <property type="match status" value="1"/>
</dbReference>
<dbReference type="EMBL" id="JBEHCU010010202">
    <property type="protein sequence ID" value="KAL1378623.1"/>
    <property type="molecule type" value="Genomic_DNA"/>
</dbReference>
<feature type="compositionally biased region" description="Basic residues" evidence="6">
    <location>
        <begin position="699"/>
        <end position="712"/>
    </location>
</feature>
<dbReference type="InterPro" id="IPR001623">
    <property type="entry name" value="DnaJ_domain"/>
</dbReference>
<dbReference type="PROSITE" id="PS50076">
    <property type="entry name" value="DNAJ_2"/>
    <property type="match status" value="1"/>
</dbReference>
<sequence>MWVQSQLNQRIRSPSPQPEQVRPIVKEERPSATPFLDNYLYHYGEHTCNRHKWNTVRVPVQHKAKEADKKPVNRAHGLHNQRIKNWDQSSTRRIGRSSSPAPHYCYHCEHDHRRDCCLQPGDSNEDIAGFADWISELETREAKPVPFLDIPETVSGSISPPWFPKCLPVPSKNVKQEQIPACSAVPPMGHQCFVPVYGPNVRVVPVNGYQQIQTPEGLVYLVPQVAGHPHGAFNQFMRQYFHYPQVYLVNRNRALSHVRFILGFPECTCSLRRIPPRIFFSNLRISIALLRSCVQKLNYGLSLPPLTMKCHYEVLGLARTAEDDEIKKAYRKLALRWHPDKNLDNAEEANQQFLLVQAAYDVLSDGQERAWYDNHREQILRGGHTNYEDNSVDLFQYFTTSCYKGFGDDGGGFYGVYGEVFHTIASEEIEFLEDEGDFEGIPRFGNSGSDYETEVRQFYGYWEGFCTKKSYAWLNPHNIAEIRDRRILKAIERDNKKVQQKARKERNEEIRSLVLFVKKRDKRVQAYKKLLEERAEQNRIKSAQNRLEQIRRKQREIEEQQRNSSNVFNEAYEEQLRKLEASYADASEESSDDDTGGDSAVQAMGDAMNGLIISQDENGEESFYVDDLYCVACDKMFNNKKSYENHESSRKHKQNVELLREQMRKDDDQAAANGEAVELDEPEIEDASELSEEEEVVKTKSKKGKNKKKPAKRVSTSDEAEEPALDIPLPGTSRVEDSDDDWAGGSKKSKKGKGKSKDSGAAKAVKEVKEEPAQEPPAAAAEPAKEEVETESEHKCVTCNEKFGSKNKLFNHLKQTGHSVYVDKLKAAHKGDGEKPKGGKKRK</sequence>
<reference evidence="9 10" key="1">
    <citation type="submission" date="2024-05" db="EMBL/GenBank/DDBJ databases">
        <title>Culex pipiens pipiens assembly and annotation.</title>
        <authorList>
            <person name="Alout H."/>
            <person name="Durand T."/>
        </authorList>
    </citation>
    <scope>NUCLEOTIDE SEQUENCE [LARGE SCALE GENOMIC DNA]</scope>
    <source>
        <strain evidence="9">HA-2024</strain>
        <tissue evidence="9">Whole body</tissue>
    </source>
</reference>
<keyword evidence="3" id="KW-0862">Zinc</keyword>
<dbReference type="InterPro" id="IPR013087">
    <property type="entry name" value="Znf_C2H2_type"/>
</dbReference>
<feature type="compositionally biased region" description="Acidic residues" evidence="6">
    <location>
        <begin position="586"/>
        <end position="596"/>
    </location>
</feature>
<evidence type="ECO:0000259" key="8">
    <source>
        <dbReference type="PROSITE" id="PS50157"/>
    </source>
</evidence>
<evidence type="ECO:0000256" key="3">
    <source>
        <dbReference type="ARBA" id="ARBA00022833"/>
    </source>
</evidence>
<feature type="compositionally biased region" description="Acidic residues" evidence="6">
    <location>
        <begin position="677"/>
        <end position="695"/>
    </location>
</feature>
<dbReference type="PROSITE" id="PS50157">
    <property type="entry name" value="ZINC_FINGER_C2H2_2"/>
    <property type="match status" value="1"/>
</dbReference>
<keyword evidence="10" id="KW-1185">Reference proteome</keyword>
<organism evidence="9 10">
    <name type="scientific">Culex pipiens pipiens</name>
    <name type="common">Northern house mosquito</name>
    <dbReference type="NCBI Taxonomy" id="38569"/>
    <lineage>
        <taxon>Eukaryota</taxon>
        <taxon>Metazoa</taxon>
        <taxon>Ecdysozoa</taxon>
        <taxon>Arthropoda</taxon>
        <taxon>Hexapoda</taxon>
        <taxon>Insecta</taxon>
        <taxon>Pterygota</taxon>
        <taxon>Neoptera</taxon>
        <taxon>Endopterygota</taxon>
        <taxon>Diptera</taxon>
        <taxon>Nematocera</taxon>
        <taxon>Culicoidea</taxon>
        <taxon>Culicidae</taxon>
        <taxon>Culicinae</taxon>
        <taxon>Culicini</taxon>
        <taxon>Culex</taxon>
        <taxon>Culex</taxon>
    </lineage>
</organism>
<protein>
    <recommendedName>
        <fullName evidence="4">DnaJ homolog subfamily C member 21</fullName>
    </recommendedName>
</protein>
<name>A0ABD1CQJ4_CULPP</name>
<feature type="region of interest" description="Disordered" evidence="6">
    <location>
        <begin position="1"/>
        <end position="23"/>
    </location>
</feature>
<evidence type="ECO:0000259" key="7">
    <source>
        <dbReference type="PROSITE" id="PS50076"/>
    </source>
</evidence>
<feature type="compositionally biased region" description="Basic and acidic residues" evidence="6">
    <location>
        <begin position="783"/>
        <end position="793"/>
    </location>
</feature>
<dbReference type="InterPro" id="IPR054076">
    <property type="entry name" value="ZUO1-like_ZHD"/>
</dbReference>
<evidence type="ECO:0000256" key="6">
    <source>
        <dbReference type="SAM" id="MobiDB-lite"/>
    </source>
</evidence>